<evidence type="ECO:0000256" key="6">
    <source>
        <dbReference type="ARBA" id="ARBA00012487"/>
    </source>
</evidence>
<dbReference type="EC" id="2.7.7.41" evidence="6 18"/>
<sequence length="267" mass="30197">MNKRYLGAAILSPLIVVLFLGGIYLKILIAILSLIGMYEFYSVSKQKGINPISTISYVLSIFYYYILIINETIDFHKIFLIIILALFIMMCIPVLWEKYNFIDVSVTLLGFFYVTIFFSFIVLVNNKQDGNYLIWTIFISAWLCDTCAYYTGKFFGKNKLCPRVSPKKTIEGSIGGLLGSALFCGLYGFIINKIGVNIQIYNFFIIGIFAGVVCQFGDLVASSIKRYVGVKDYSDLIPGHGGILDRFDSILFTSVIVYYYVTIAMKL</sequence>
<feature type="transmembrane region" description="Helical" evidence="19">
    <location>
        <begin position="102"/>
        <end position="125"/>
    </location>
</feature>
<keyword evidence="8" id="KW-1003">Cell membrane</keyword>
<comment type="similarity">
    <text evidence="5 18">Belongs to the CDS family.</text>
</comment>
<evidence type="ECO:0000256" key="17">
    <source>
        <dbReference type="ARBA" id="ARBA00023264"/>
    </source>
</evidence>
<evidence type="ECO:0000256" key="7">
    <source>
        <dbReference type="ARBA" id="ARBA00019373"/>
    </source>
</evidence>
<evidence type="ECO:0000256" key="5">
    <source>
        <dbReference type="ARBA" id="ARBA00010185"/>
    </source>
</evidence>
<evidence type="ECO:0000256" key="18">
    <source>
        <dbReference type="RuleBase" id="RU003938"/>
    </source>
</evidence>
<evidence type="ECO:0000256" key="11">
    <source>
        <dbReference type="ARBA" id="ARBA00022692"/>
    </source>
</evidence>
<evidence type="ECO:0000313" key="21">
    <source>
        <dbReference type="Proteomes" id="UP000027770"/>
    </source>
</evidence>
<accession>A0AA40IVH3</accession>
<dbReference type="GO" id="GO:0016024">
    <property type="term" value="P:CDP-diacylglycerol biosynthetic process"/>
    <property type="evidence" value="ECO:0007669"/>
    <property type="project" value="TreeGrafter"/>
</dbReference>
<comment type="caution">
    <text evidence="20">The sequence shown here is derived from an EMBL/GenBank/DDBJ whole genome shotgun (WGS) entry which is preliminary data.</text>
</comment>
<reference evidence="20 21" key="1">
    <citation type="submission" date="2014-02" db="EMBL/GenBank/DDBJ databases">
        <title>Plasmidome dynamics in the species complex Clostridium novyi sensu lato converts strains of independent lineages into distinctly different pathogens.</title>
        <authorList>
            <person name="Skarin H."/>
            <person name="Segerman B."/>
        </authorList>
    </citation>
    <scope>NUCLEOTIDE SEQUENCE [LARGE SCALE GENOMIC DNA]</scope>
    <source>
        <strain evidence="20 21">ATCC 27606</strain>
    </source>
</reference>
<feature type="transmembrane region" description="Helical" evidence="19">
    <location>
        <begin position="78"/>
        <end position="96"/>
    </location>
</feature>
<dbReference type="Pfam" id="PF01148">
    <property type="entry name" value="CTP_transf_1"/>
    <property type="match status" value="1"/>
</dbReference>
<keyword evidence="13 19" id="KW-1133">Transmembrane helix</keyword>
<keyword evidence="11 18" id="KW-0812">Transmembrane</keyword>
<keyword evidence="9" id="KW-0444">Lipid biosynthesis</keyword>
<keyword evidence="16" id="KW-0594">Phospholipid biosynthesis</keyword>
<evidence type="ECO:0000256" key="10">
    <source>
        <dbReference type="ARBA" id="ARBA00022679"/>
    </source>
</evidence>
<protein>
    <recommendedName>
        <fullName evidence="7 18">Phosphatidate cytidylyltransferase</fullName>
        <ecNumber evidence="6 18">2.7.7.41</ecNumber>
    </recommendedName>
</protein>
<dbReference type="RefSeq" id="WP_039217804.1">
    <property type="nucleotide sequence ID" value="NZ_JENW01000027.1"/>
</dbReference>
<feature type="transmembrane region" description="Helical" evidence="19">
    <location>
        <begin position="172"/>
        <end position="191"/>
    </location>
</feature>
<evidence type="ECO:0000256" key="1">
    <source>
        <dbReference type="ARBA" id="ARBA00001698"/>
    </source>
</evidence>
<evidence type="ECO:0000256" key="15">
    <source>
        <dbReference type="ARBA" id="ARBA00023136"/>
    </source>
</evidence>
<evidence type="ECO:0000256" key="2">
    <source>
        <dbReference type="ARBA" id="ARBA00004651"/>
    </source>
</evidence>
<dbReference type="Proteomes" id="UP000027770">
    <property type="component" value="Unassembled WGS sequence"/>
</dbReference>
<comment type="catalytic activity">
    <reaction evidence="1 18">
        <text>a 1,2-diacyl-sn-glycero-3-phosphate + CTP + H(+) = a CDP-1,2-diacyl-sn-glycerol + diphosphate</text>
        <dbReference type="Rhea" id="RHEA:16229"/>
        <dbReference type="ChEBI" id="CHEBI:15378"/>
        <dbReference type="ChEBI" id="CHEBI:33019"/>
        <dbReference type="ChEBI" id="CHEBI:37563"/>
        <dbReference type="ChEBI" id="CHEBI:58332"/>
        <dbReference type="ChEBI" id="CHEBI:58608"/>
        <dbReference type="EC" id="2.7.7.41"/>
    </reaction>
</comment>
<dbReference type="GO" id="GO:0005886">
    <property type="term" value="C:plasma membrane"/>
    <property type="evidence" value="ECO:0007669"/>
    <property type="project" value="UniProtKB-SubCell"/>
</dbReference>
<keyword evidence="14" id="KW-0443">Lipid metabolism</keyword>
<dbReference type="PROSITE" id="PS01315">
    <property type="entry name" value="CDS"/>
    <property type="match status" value="1"/>
</dbReference>
<organism evidence="20 21">
    <name type="scientific">Clostridium novyi B str. ATCC 27606</name>
    <dbReference type="NCBI Taxonomy" id="1443123"/>
    <lineage>
        <taxon>Bacteria</taxon>
        <taxon>Bacillati</taxon>
        <taxon>Bacillota</taxon>
        <taxon>Clostridia</taxon>
        <taxon>Eubacteriales</taxon>
        <taxon>Clostridiaceae</taxon>
        <taxon>Clostridium</taxon>
    </lineage>
</organism>
<gene>
    <name evidence="20" type="ORF">Z959_06890</name>
</gene>
<keyword evidence="10 18" id="KW-0808">Transferase</keyword>
<dbReference type="InterPro" id="IPR000374">
    <property type="entry name" value="PC_trans"/>
</dbReference>
<name>A0AA40IVH3_CLONO</name>
<feature type="transmembrane region" description="Helical" evidence="19">
    <location>
        <begin position="132"/>
        <end position="152"/>
    </location>
</feature>
<keyword evidence="12 18" id="KW-0548">Nucleotidyltransferase</keyword>
<dbReference type="GO" id="GO:0004605">
    <property type="term" value="F:phosphatidate cytidylyltransferase activity"/>
    <property type="evidence" value="ECO:0007669"/>
    <property type="project" value="UniProtKB-EC"/>
</dbReference>
<evidence type="ECO:0000256" key="12">
    <source>
        <dbReference type="ARBA" id="ARBA00022695"/>
    </source>
</evidence>
<feature type="transmembrane region" description="Helical" evidence="19">
    <location>
        <begin position="243"/>
        <end position="261"/>
    </location>
</feature>
<evidence type="ECO:0000313" key="20">
    <source>
        <dbReference type="EMBL" id="KEI17594.1"/>
    </source>
</evidence>
<evidence type="ECO:0000256" key="3">
    <source>
        <dbReference type="ARBA" id="ARBA00005119"/>
    </source>
</evidence>
<feature type="transmembrane region" description="Helical" evidence="19">
    <location>
        <begin position="203"/>
        <end position="223"/>
    </location>
</feature>
<feature type="transmembrane region" description="Helical" evidence="19">
    <location>
        <begin position="48"/>
        <end position="66"/>
    </location>
</feature>
<dbReference type="EMBL" id="JENW01000027">
    <property type="protein sequence ID" value="KEI17594.1"/>
    <property type="molecule type" value="Genomic_DNA"/>
</dbReference>
<evidence type="ECO:0000256" key="14">
    <source>
        <dbReference type="ARBA" id="ARBA00023098"/>
    </source>
</evidence>
<evidence type="ECO:0000256" key="9">
    <source>
        <dbReference type="ARBA" id="ARBA00022516"/>
    </source>
</evidence>
<evidence type="ECO:0000256" key="8">
    <source>
        <dbReference type="ARBA" id="ARBA00022475"/>
    </source>
</evidence>
<dbReference type="PANTHER" id="PTHR46382">
    <property type="entry name" value="PHOSPHATIDATE CYTIDYLYLTRANSFERASE"/>
    <property type="match status" value="1"/>
</dbReference>
<evidence type="ECO:0000256" key="13">
    <source>
        <dbReference type="ARBA" id="ARBA00022989"/>
    </source>
</evidence>
<dbReference type="PANTHER" id="PTHR46382:SF1">
    <property type="entry name" value="PHOSPHATIDATE CYTIDYLYLTRANSFERASE"/>
    <property type="match status" value="1"/>
</dbReference>
<comment type="pathway">
    <text evidence="3 18">Phospholipid metabolism; CDP-diacylglycerol biosynthesis; CDP-diacylglycerol from sn-glycerol 3-phosphate: step 3/3.</text>
</comment>
<comment type="pathway">
    <text evidence="4">Lipid metabolism.</text>
</comment>
<keyword evidence="17" id="KW-1208">Phospholipid metabolism</keyword>
<evidence type="ECO:0000256" key="4">
    <source>
        <dbReference type="ARBA" id="ARBA00005189"/>
    </source>
</evidence>
<proteinExistence type="inferred from homology"/>
<keyword evidence="15 19" id="KW-0472">Membrane</keyword>
<feature type="transmembrane region" description="Helical" evidence="19">
    <location>
        <begin position="12"/>
        <end position="36"/>
    </location>
</feature>
<evidence type="ECO:0000256" key="19">
    <source>
        <dbReference type="SAM" id="Phobius"/>
    </source>
</evidence>
<comment type="subcellular location">
    <subcellularLocation>
        <location evidence="2">Cell membrane</location>
        <topology evidence="2">Multi-pass membrane protein</topology>
    </subcellularLocation>
</comment>
<keyword evidence="21" id="KW-1185">Reference proteome</keyword>
<evidence type="ECO:0000256" key="16">
    <source>
        <dbReference type="ARBA" id="ARBA00023209"/>
    </source>
</evidence>
<dbReference type="AlphaFoldDB" id="A0AA40IVH3"/>